<keyword evidence="1" id="KW-1133">Transmembrane helix</keyword>
<proteinExistence type="predicted"/>
<dbReference type="EnsemblBacteria" id="AAM03456">
    <property type="protein sequence ID" value="AAM03456"/>
    <property type="gene ID" value="MA_0002"/>
</dbReference>
<dbReference type="AlphaFoldDB" id="Q8TUR1"/>
<evidence type="ECO:0008006" key="4">
    <source>
        <dbReference type="Google" id="ProtNLM"/>
    </source>
</evidence>
<dbReference type="EMBL" id="AE010299">
    <property type="protein sequence ID" value="AAM03456.1"/>
    <property type="molecule type" value="Genomic_DNA"/>
</dbReference>
<gene>
    <name evidence="2" type="ordered locus">MA_0002</name>
</gene>
<evidence type="ECO:0000313" key="2">
    <source>
        <dbReference type="EMBL" id="AAM03456.1"/>
    </source>
</evidence>
<reference evidence="2 3" key="1">
    <citation type="journal article" date="2002" name="Genome Res.">
        <title>The genome of Methanosarcina acetivorans reveals extensive metabolic and physiological diversity.</title>
        <authorList>
            <person name="Galagan J.E."/>
            <person name="Nusbaum C."/>
            <person name="Roy A."/>
            <person name="Endrizzi M.G."/>
            <person name="Macdonald P."/>
            <person name="FitzHugh W."/>
            <person name="Calvo S."/>
            <person name="Engels R."/>
            <person name="Smirnov S."/>
            <person name="Atnoor D."/>
            <person name="Brown A."/>
            <person name="Allen N."/>
            <person name="Naylor J."/>
            <person name="Stange-Thomann N."/>
            <person name="DeArellano K."/>
            <person name="Johnson R."/>
            <person name="Linton L."/>
            <person name="McEwan P."/>
            <person name="McKernan K."/>
            <person name="Talamas J."/>
            <person name="Tirrell A."/>
            <person name="Ye W."/>
            <person name="Zimmer A."/>
            <person name="Barber R.D."/>
            <person name="Cann I."/>
            <person name="Graham D.E."/>
            <person name="Grahame D.A."/>
            <person name="Guss A."/>
            <person name="Hedderich R."/>
            <person name="Ingram-Smith C."/>
            <person name="Kuettner C.H."/>
            <person name="Krzycki J.A."/>
            <person name="Leigh J.A."/>
            <person name="Li W."/>
            <person name="Liu J."/>
            <person name="Mukhopadhyay B."/>
            <person name="Reeve J.N."/>
            <person name="Smith K."/>
            <person name="Springer T.A."/>
            <person name="Umayam L.A."/>
            <person name="White O."/>
            <person name="White R.H."/>
            <person name="de Macario E.C."/>
            <person name="Ferry J.G."/>
            <person name="Jarrell K.F."/>
            <person name="Jing H."/>
            <person name="Macario A.J.L."/>
            <person name="Paulsen I."/>
            <person name="Pritchett M."/>
            <person name="Sowers K.R."/>
            <person name="Swanson R.V."/>
            <person name="Zinder S.H."/>
            <person name="Lander E."/>
            <person name="Metcalf W.W."/>
            <person name="Birren B."/>
        </authorList>
    </citation>
    <scope>NUCLEOTIDE SEQUENCE [LARGE SCALE GENOMIC DNA]</scope>
    <source>
        <strain evidence="3">ATCC 35395 / DSM 2834 / JCM 12185 / C2A</strain>
    </source>
</reference>
<evidence type="ECO:0000313" key="3">
    <source>
        <dbReference type="Proteomes" id="UP000002487"/>
    </source>
</evidence>
<dbReference type="KEGG" id="mac:MA_0002"/>
<keyword evidence="1" id="KW-0472">Membrane</keyword>
<accession>Q8TUR1</accession>
<protein>
    <recommendedName>
        <fullName evidence="4">Transmembrane protein</fullName>
    </recommendedName>
</protein>
<dbReference type="InParanoid" id="Q8TUR1"/>
<name>Q8TUR1_METAC</name>
<dbReference type="HOGENOM" id="CLU_1987600_0_0_2"/>
<keyword evidence="1" id="KW-0812">Transmembrane</keyword>
<keyword evidence="3" id="KW-1185">Reference proteome</keyword>
<feature type="transmembrane region" description="Helical" evidence="1">
    <location>
        <begin position="67"/>
        <end position="88"/>
    </location>
</feature>
<sequence length="125" mass="14826">MLSIFLVSYVGQVFCINKFCAVKVVLAKSTFAKQDYFCRHYFCLQSCQLQHSVGSYVQRRVFQRGILILKFYNMLFILWNIIIWSSSILSCYPDIKNSSFYFSTFNKYIKNIIIFAPFFKKSLQK</sequence>
<dbReference type="Proteomes" id="UP000002487">
    <property type="component" value="Chromosome"/>
</dbReference>
<organism evidence="2 3">
    <name type="scientific">Methanosarcina acetivorans (strain ATCC 35395 / DSM 2834 / JCM 12185 / C2A)</name>
    <dbReference type="NCBI Taxonomy" id="188937"/>
    <lineage>
        <taxon>Archaea</taxon>
        <taxon>Methanobacteriati</taxon>
        <taxon>Methanobacteriota</taxon>
        <taxon>Stenosarchaea group</taxon>
        <taxon>Methanomicrobia</taxon>
        <taxon>Methanosarcinales</taxon>
        <taxon>Methanosarcinaceae</taxon>
        <taxon>Methanosarcina</taxon>
    </lineage>
</organism>
<evidence type="ECO:0000256" key="1">
    <source>
        <dbReference type="SAM" id="Phobius"/>
    </source>
</evidence>